<feature type="compositionally biased region" description="Low complexity" evidence="1">
    <location>
        <begin position="523"/>
        <end position="538"/>
    </location>
</feature>
<dbReference type="AlphaFoldDB" id="A0AAN7CRQ5"/>
<evidence type="ECO:0000313" key="3">
    <source>
        <dbReference type="Proteomes" id="UP001303647"/>
    </source>
</evidence>
<protein>
    <submittedName>
        <fullName evidence="2">Uncharacterized protein</fullName>
    </submittedName>
</protein>
<evidence type="ECO:0000256" key="1">
    <source>
        <dbReference type="SAM" id="MobiDB-lite"/>
    </source>
</evidence>
<feature type="region of interest" description="Disordered" evidence="1">
    <location>
        <begin position="1"/>
        <end position="32"/>
    </location>
</feature>
<comment type="caution">
    <text evidence="2">The sequence shown here is derived from an EMBL/GenBank/DDBJ whole genome shotgun (WGS) entry which is preliminary data.</text>
</comment>
<feature type="compositionally biased region" description="Low complexity" evidence="1">
    <location>
        <begin position="550"/>
        <end position="560"/>
    </location>
</feature>
<feature type="compositionally biased region" description="Low complexity" evidence="1">
    <location>
        <begin position="570"/>
        <end position="591"/>
    </location>
</feature>
<gene>
    <name evidence="2" type="ORF">C7999DRAFT_32552</name>
</gene>
<name>A0AAN7CRQ5_9PEZI</name>
<feature type="compositionally biased region" description="Pro residues" evidence="1">
    <location>
        <begin position="490"/>
        <end position="500"/>
    </location>
</feature>
<accession>A0AAN7CRQ5</accession>
<dbReference type="Proteomes" id="UP001303647">
    <property type="component" value="Unassembled WGS sequence"/>
</dbReference>
<feature type="compositionally biased region" description="Low complexity" evidence="1">
    <location>
        <begin position="281"/>
        <end position="299"/>
    </location>
</feature>
<organism evidence="2 3">
    <name type="scientific">Corynascus novoguineensis</name>
    <dbReference type="NCBI Taxonomy" id="1126955"/>
    <lineage>
        <taxon>Eukaryota</taxon>
        <taxon>Fungi</taxon>
        <taxon>Dikarya</taxon>
        <taxon>Ascomycota</taxon>
        <taxon>Pezizomycotina</taxon>
        <taxon>Sordariomycetes</taxon>
        <taxon>Sordariomycetidae</taxon>
        <taxon>Sordariales</taxon>
        <taxon>Chaetomiaceae</taxon>
        <taxon>Corynascus</taxon>
    </lineage>
</organism>
<keyword evidence="3" id="KW-1185">Reference proteome</keyword>
<reference evidence="2" key="2">
    <citation type="submission" date="2023-05" db="EMBL/GenBank/DDBJ databases">
        <authorList>
            <consortium name="Lawrence Berkeley National Laboratory"/>
            <person name="Steindorff A."/>
            <person name="Hensen N."/>
            <person name="Bonometti L."/>
            <person name="Westerberg I."/>
            <person name="Brannstrom I.O."/>
            <person name="Guillou S."/>
            <person name="Cros-Aarteil S."/>
            <person name="Calhoun S."/>
            <person name="Haridas S."/>
            <person name="Kuo A."/>
            <person name="Mondo S."/>
            <person name="Pangilinan J."/>
            <person name="Riley R."/>
            <person name="Labutti K."/>
            <person name="Andreopoulos B."/>
            <person name="Lipzen A."/>
            <person name="Chen C."/>
            <person name="Yanf M."/>
            <person name="Daum C."/>
            <person name="Ng V."/>
            <person name="Clum A."/>
            <person name="Ohm R."/>
            <person name="Martin F."/>
            <person name="Silar P."/>
            <person name="Natvig D."/>
            <person name="Lalanne C."/>
            <person name="Gautier V."/>
            <person name="Ament-Velasquez S.L."/>
            <person name="Kruys A."/>
            <person name="Hutchinson M.I."/>
            <person name="Powell A.J."/>
            <person name="Barry K."/>
            <person name="Miller A.N."/>
            <person name="Grigoriev I.V."/>
            <person name="Debuchy R."/>
            <person name="Gladieux P."/>
            <person name="Thoren M.H."/>
            <person name="Johannesson H."/>
        </authorList>
    </citation>
    <scope>NUCLEOTIDE SEQUENCE</scope>
    <source>
        <strain evidence="2">CBS 359.72</strain>
    </source>
</reference>
<dbReference type="EMBL" id="MU857661">
    <property type="protein sequence ID" value="KAK4247078.1"/>
    <property type="molecule type" value="Genomic_DNA"/>
</dbReference>
<evidence type="ECO:0000313" key="2">
    <source>
        <dbReference type="EMBL" id="KAK4247078.1"/>
    </source>
</evidence>
<feature type="region of interest" description="Disordered" evidence="1">
    <location>
        <begin position="486"/>
        <end position="640"/>
    </location>
</feature>
<feature type="compositionally biased region" description="Basic and acidic residues" evidence="1">
    <location>
        <begin position="262"/>
        <end position="271"/>
    </location>
</feature>
<sequence>MPSTRDRGRGPLWGGHQVDDDDSSVSSDAESISTSSSLSYNREFIPVTYEAPTFRFQGEHGEAVYEAWNIHYSPGTQKLGGYKAMLGLKVEKYNSQSSRVLLRGQPSSQADLADMHLQAIEAFRVKHKRSWVMRPFRGKGNTYEQNLDERCRNLPEEVKRMLTNLLSDRGRSTSNRYRTRTWTVVVLREQLQDRFAHTEFAEVNRHKFRRWRNPKPQESMVYTVVIRGSETKVILPGANGLTWPSRLCNPWHRPDYAEIRRREREEREQQRTLRQKRRSLSPGSRGDSPSYRSRSPSYRTRVRSPSPPSYRSWQSRYESPPPSIPYSRSDSPPPYQRSMRSGSAISGRSPSVRIRVVPRYIPTDFEDAPSPPTPPETFTPPPDVSAYYRPGSFGTGMHGPTPAPFHPYPPLASPALHPMSSGISSVGGPFAPHNASPQLPPTPATCPACRATRSLPCAHYSRYLPCYRPVQCYAGVAYHPPCMQCSEQHQPPPPPPPPPQHSVSSLHASPFAPFPQYHPPHHSPYQSYHQQQEQQQHFTGFGSVLPPRPASWSSAASSVGPMPPAPNPFSPLSTPPLSSLGGSSSMGGSSPVPERARVMATSTPPRTEEQEGGEEGEVIVGGSSPAPSVRGGESNGGELE</sequence>
<feature type="region of interest" description="Disordered" evidence="1">
    <location>
        <begin position="262"/>
        <end position="349"/>
    </location>
</feature>
<proteinExistence type="predicted"/>
<reference evidence="2" key="1">
    <citation type="journal article" date="2023" name="Mol. Phylogenet. Evol.">
        <title>Genome-scale phylogeny and comparative genomics of the fungal order Sordariales.</title>
        <authorList>
            <person name="Hensen N."/>
            <person name="Bonometti L."/>
            <person name="Westerberg I."/>
            <person name="Brannstrom I.O."/>
            <person name="Guillou S."/>
            <person name="Cros-Aarteil S."/>
            <person name="Calhoun S."/>
            <person name="Haridas S."/>
            <person name="Kuo A."/>
            <person name="Mondo S."/>
            <person name="Pangilinan J."/>
            <person name="Riley R."/>
            <person name="LaButti K."/>
            <person name="Andreopoulos B."/>
            <person name="Lipzen A."/>
            <person name="Chen C."/>
            <person name="Yan M."/>
            <person name="Daum C."/>
            <person name="Ng V."/>
            <person name="Clum A."/>
            <person name="Steindorff A."/>
            <person name="Ohm R.A."/>
            <person name="Martin F."/>
            <person name="Silar P."/>
            <person name="Natvig D.O."/>
            <person name="Lalanne C."/>
            <person name="Gautier V."/>
            <person name="Ament-Velasquez S.L."/>
            <person name="Kruys A."/>
            <person name="Hutchinson M.I."/>
            <person name="Powell A.J."/>
            <person name="Barry K."/>
            <person name="Miller A.N."/>
            <person name="Grigoriev I.V."/>
            <person name="Debuchy R."/>
            <person name="Gladieux P."/>
            <person name="Hiltunen Thoren M."/>
            <person name="Johannesson H."/>
        </authorList>
    </citation>
    <scope>NUCLEOTIDE SEQUENCE</scope>
    <source>
        <strain evidence="2">CBS 359.72</strain>
    </source>
</reference>